<accession>A0AAN4YDE4</accession>
<dbReference type="Proteomes" id="UP001165205">
    <property type="component" value="Unassembled WGS sequence"/>
</dbReference>
<sequence length="84" mass="8760">MNMTHVVDTEIIQSLSDFNLLFGIKESIGELFTLTEGTLNDLEPGDVAQKVGHTNVVAIGVPGGGGVRVLASLDASEAGVFAFK</sequence>
<organism evidence="1 2">
    <name type="scientific">Aspergillus oryzae</name>
    <name type="common">Yellow koji mold</name>
    <dbReference type="NCBI Taxonomy" id="5062"/>
    <lineage>
        <taxon>Eukaryota</taxon>
        <taxon>Fungi</taxon>
        <taxon>Dikarya</taxon>
        <taxon>Ascomycota</taxon>
        <taxon>Pezizomycotina</taxon>
        <taxon>Eurotiomycetes</taxon>
        <taxon>Eurotiomycetidae</taxon>
        <taxon>Eurotiales</taxon>
        <taxon>Aspergillaceae</taxon>
        <taxon>Aspergillus</taxon>
        <taxon>Aspergillus subgen. Circumdati</taxon>
    </lineage>
</organism>
<proteinExistence type="predicted"/>
<protein>
    <submittedName>
        <fullName evidence="1">Unnamed protein product</fullName>
    </submittedName>
</protein>
<dbReference type="EMBL" id="BSYA01000009">
    <property type="protein sequence ID" value="GMG24221.1"/>
    <property type="molecule type" value="Genomic_DNA"/>
</dbReference>
<reference evidence="1" key="1">
    <citation type="submission" date="2023-04" db="EMBL/GenBank/DDBJ databases">
        <title>Aspergillus oryzae NBRC 4228.</title>
        <authorList>
            <person name="Ichikawa N."/>
            <person name="Sato H."/>
            <person name="Tonouchi N."/>
        </authorList>
    </citation>
    <scope>NUCLEOTIDE SEQUENCE</scope>
    <source>
        <strain evidence="1">NBRC 4228</strain>
    </source>
</reference>
<dbReference type="AlphaFoldDB" id="A0AAN4YDE4"/>
<comment type="caution">
    <text evidence="1">The sequence shown here is derived from an EMBL/GenBank/DDBJ whole genome shotgun (WGS) entry which is preliminary data.</text>
</comment>
<gene>
    <name evidence="1" type="ORF">Aory04_000150900</name>
</gene>
<name>A0AAN4YDE4_ASPOZ</name>
<evidence type="ECO:0000313" key="2">
    <source>
        <dbReference type="Proteomes" id="UP001165205"/>
    </source>
</evidence>
<evidence type="ECO:0000313" key="1">
    <source>
        <dbReference type="EMBL" id="GMG24221.1"/>
    </source>
</evidence>